<dbReference type="OrthoDB" id="5339269at2"/>
<reference evidence="1 3" key="1">
    <citation type="submission" date="2018-11" db="EMBL/GenBank/DDBJ databases">
        <title>Shewanella sp. M2.</title>
        <authorList>
            <person name="Hwang Y.J."/>
            <person name="Hwang C.Y."/>
        </authorList>
    </citation>
    <scope>NUCLEOTIDE SEQUENCE [LARGE SCALE GENOMIC DNA]</scope>
    <source>
        <strain evidence="1 3">M2</strain>
    </source>
</reference>
<evidence type="ECO:0000313" key="2">
    <source>
        <dbReference type="EMBL" id="RPA32260.1"/>
    </source>
</evidence>
<sequence>MKLPLIISCFVLVGCQSTPYAMIDGSQSKISDADNYNVEIIAIDGAFQSGKLTKNIKPGYHTVHLSTTGPLRSKKASSTLVYPLLAKECMRYVVSAQHGPSNKDDWEIKVLDERLIPACTPSPAEPEVAVVIPDYAKPPSEVNCLMPSQLNNHTTPVVLFHSVAACIQSQDYNAAINGYFLAGAYVYFDTLRVTHKPSHAVVELIKKNSIWKLSALEQQHFEQKLAEFLASEQKKTACEWVATVAEPDYSPDYMLQHLPKAGATSNSATDLSVDIKATLFNATLKDYLGCPSPKA</sequence>
<proteinExistence type="predicted"/>
<dbReference type="AlphaFoldDB" id="A0A3N4EDD8"/>
<gene>
    <name evidence="2" type="ORF">EGC77_10600</name>
    <name evidence="1" type="ORF">EGC80_04005</name>
</gene>
<dbReference type="EMBL" id="RKKB01000003">
    <property type="protein sequence ID" value="RPA32260.1"/>
    <property type="molecule type" value="Genomic_DNA"/>
</dbReference>
<evidence type="ECO:0008006" key="5">
    <source>
        <dbReference type="Google" id="ProtNLM"/>
    </source>
</evidence>
<evidence type="ECO:0000313" key="3">
    <source>
        <dbReference type="Proteomes" id="UP000273778"/>
    </source>
</evidence>
<accession>A0A3N4EDD8</accession>
<dbReference type="Proteomes" id="UP000278855">
    <property type="component" value="Unassembled WGS sequence"/>
</dbReference>
<protein>
    <recommendedName>
        <fullName evidence="5">Lipoprotein</fullName>
    </recommendedName>
</protein>
<evidence type="ECO:0000313" key="1">
    <source>
        <dbReference type="EMBL" id="AZG34168.1"/>
    </source>
</evidence>
<dbReference type="EMBL" id="CP034073">
    <property type="protein sequence ID" value="AZG34168.1"/>
    <property type="molecule type" value="Genomic_DNA"/>
</dbReference>
<dbReference type="RefSeq" id="WP_124012807.1">
    <property type="nucleotide sequence ID" value="NZ_CP034073.1"/>
</dbReference>
<dbReference type="PROSITE" id="PS51257">
    <property type="entry name" value="PROKAR_LIPOPROTEIN"/>
    <property type="match status" value="1"/>
</dbReference>
<keyword evidence="3" id="KW-1185">Reference proteome</keyword>
<dbReference type="KEGG" id="spsr:EGC80_04005"/>
<reference evidence="2" key="3">
    <citation type="submission" date="2018-11" db="EMBL/GenBank/DDBJ databases">
        <authorList>
            <person name="Hwang Y.J."/>
            <person name="Hwang C.Y."/>
        </authorList>
    </citation>
    <scope>NUCLEOTIDE SEQUENCE</scope>
    <source>
        <strain evidence="2">R106</strain>
    </source>
</reference>
<reference evidence="4" key="2">
    <citation type="submission" date="2018-11" db="EMBL/GenBank/DDBJ databases">
        <title>Shewanella sp. R106.</title>
        <authorList>
            <person name="Hwang Y.J."/>
            <person name="Hwang C.Y."/>
        </authorList>
    </citation>
    <scope>NUCLEOTIDE SEQUENCE [LARGE SCALE GENOMIC DNA]</scope>
    <source>
        <strain evidence="4">R106</strain>
    </source>
</reference>
<evidence type="ECO:0000313" key="4">
    <source>
        <dbReference type="Proteomes" id="UP000278855"/>
    </source>
</evidence>
<dbReference type="Proteomes" id="UP000273778">
    <property type="component" value="Chromosome"/>
</dbReference>
<organism evidence="2 4">
    <name type="scientific">Shewanella psychromarinicola</name>
    <dbReference type="NCBI Taxonomy" id="2487742"/>
    <lineage>
        <taxon>Bacteria</taxon>
        <taxon>Pseudomonadati</taxon>
        <taxon>Pseudomonadota</taxon>
        <taxon>Gammaproteobacteria</taxon>
        <taxon>Alteromonadales</taxon>
        <taxon>Shewanellaceae</taxon>
        <taxon>Shewanella</taxon>
    </lineage>
</organism>
<name>A0A3N4EDD8_9GAMM</name>